<gene>
    <name evidence="2" type="ORF">I7I51_06761</name>
</gene>
<protein>
    <submittedName>
        <fullName evidence="2">Uncharacterized protein</fullName>
    </submittedName>
</protein>
<feature type="region of interest" description="Disordered" evidence="1">
    <location>
        <begin position="64"/>
        <end position="106"/>
    </location>
</feature>
<evidence type="ECO:0000313" key="3">
    <source>
        <dbReference type="Proteomes" id="UP000663671"/>
    </source>
</evidence>
<proteinExistence type="predicted"/>
<organism evidence="2 3">
    <name type="scientific">Ajellomyces capsulatus</name>
    <name type="common">Darling's disease fungus</name>
    <name type="synonym">Histoplasma capsulatum</name>
    <dbReference type="NCBI Taxonomy" id="5037"/>
    <lineage>
        <taxon>Eukaryota</taxon>
        <taxon>Fungi</taxon>
        <taxon>Dikarya</taxon>
        <taxon>Ascomycota</taxon>
        <taxon>Pezizomycotina</taxon>
        <taxon>Eurotiomycetes</taxon>
        <taxon>Eurotiomycetidae</taxon>
        <taxon>Onygenales</taxon>
        <taxon>Ajellomycetaceae</taxon>
        <taxon>Histoplasma</taxon>
    </lineage>
</organism>
<evidence type="ECO:0000256" key="1">
    <source>
        <dbReference type="SAM" id="MobiDB-lite"/>
    </source>
</evidence>
<dbReference type="Proteomes" id="UP000663671">
    <property type="component" value="Chromosome 3"/>
</dbReference>
<name>A0A8A1ML86_AJECA</name>
<dbReference type="EMBL" id="CP069115">
    <property type="protein sequence ID" value="QSS65910.1"/>
    <property type="molecule type" value="Genomic_DNA"/>
</dbReference>
<reference evidence="2" key="1">
    <citation type="submission" date="2021-01" db="EMBL/GenBank/DDBJ databases">
        <title>Chromosome-level genome assembly of a human fungal pathogen reveals clustering of transcriptionally co-regulated genes.</title>
        <authorList>
            <person name="Voorhies M."/>
            <person name="Cohen S."/>
            <person name="Shea T.P."/>
            <person name="Petrus S."/>
            <person name="Munoz J.F."/>
            <person name="Poplawski S."/>
            <person name="Goldman W.E."/>
            <person name="Michael T."/>
            <person name="Cuomo C.A."/>
            <person name="Sil A."/>
            <person name="Beyhan S."/>
        </authorList>
    </citation>
    <scope>NUCLEOTIDE SEQUENCE</scope>
    <source>
        <strain evidence="2">WU24</strain>
    </source>
</reference>
<feature type="compositionally biased region" description="Basic and acidic residues" evidence="1">
    <location>
        <begin position="92"/>
        <end position="106"/>
    </location>
</feature>
<accession>A0A8A1ML86</accession>
<evidence type="ECO:0000313" key="2">
    <source>
        <dbReference type="EMBL" id="QSS65910.1"/>
    </source>
</evidence>
<dbReference type="VEuPathDB" id="FungiDB:I7I51_06761"/>
<sequence>MAIHVTNRLMKWEEGEKGARSWGKIDITFSYSFIHSFICLSQSFIFILRLSSITLTWALAYQQTSHRSTQGEEKRKRGPGSTSHLSTTPLPPRREEKEETGRQTDV</sequence>
<dbReference type="AlphaFoldDB" id="A0A8A1ML86"/>